<dbReference type="EMBL" id="JARIHO010000034">
    <property type="protein sequence ID" value="KAJ7333386.1"/>
    <property type="molecule type" value="Genomic_DNA"/>
</dbReference>
<dbReference type="Proteomes" id="UP001218218">
    <property type="component" value="Unassembled WGS sequence"/>
</dbReference>
<feature type="region of interest" description="Disordered" evidence="1">
    <location>
        <begin position="1"/>
        <end position="21"/>
    </location>
</feature>
<feature type="compositionally biased region" description="Low complexity" evidence="1">
    <location>
        <begin position="9"/>
        <end position="20"/>
    </location>
</feature>
<dbReference type="AlphaFoldDB" id="A0AAD7EJX6"/>
<evidence type="ECO:0000313" key="2">
    <source>
        <dbReference type="EMBL" id="KAJ7333386.1"/>
    </source>
</evidence>
<name>A0AAD7EJX6_9AGAR</name>
<comment type="caution">
    <text evidence="2">The sequence shown here is derived from an EMBL/GenBank/DDBJ whole genome shotgun (WGS) entry which is preliminary data.</text>
</comment>
<feature type="compositionally biased region" description="Low complexity" evidence="1">
    <location>
        <begin position="36"/>
        <end position="55"/>
    </location>
</feature>
<feature type="region of interest" description="Disordered" evidence="1">
    <location>
        <begin position="33"/>
        <end position="55"/>
    </location>
</feature>
<evidence type="ECO:0000313" key="3">
    <source>
        <dbReference type="Proteomes" id="UP001218218"/>
    </source>
</evidence>
<proteinExistence type="predicted"/>
<protein>
    <submittedName>
        <fullName evidence="2">Uncharacterized protein</fullName>
    </submittedName>
</protein>
<accession>A0AAD7EJX6</accession>
<gene>
    <name evidence="2" type="ORF">DFH08DRAFT_1021012</name>
</gene>
<evidence type="ECO:0000256" key="1">
    <source>
        <dbReference type="SAM" id="MobiDB-lite"/>
    </source>
</evidence>
<organism evidence="2 3">
    <name type="scientific">Mycena albidolilacea</name>
    <dbReference type="NCBI Taxonomy" id="1033008"/>
    <lineage>
        <taxon>Eukaryota</taxon>
        <taxon>Fungi</taxon>
        <taxon>Dikarya</taxon>
        <taxon>Basidiomycota</taxon>
        <taxon>Agaricomycotina</taxon>
        <taxon>Agaricomycetes</taxon>
        <taxon>Agaricomycetidae</taxon>
        <taxon>Agaricales</taxon>
        <taxon>Marasmiineae</taxon>
        <taxon>Mycenaceae</taxon>
        <taxon>Mycena</taxon>
    </lineage>
</organism>
<sequence>MANIRDEYSSSVFSSAPPSSILEDDDWSSRIHQQFSAGGSSSGSRPVSAAPSSAYSDAGGDRPVIFTHFFGVSCSLPPPSPSSVSAEIEQWDGTNWATADLPFRTWMDARLGWDFKPSNVKWLDPDVSSEVAEFPQGIRLTEKNKIHAFHRVTGCPSQFPFFRQRTGFLINLTDVKGMNPDREITVDQLIRNQVIFFSFSANTKPLTYASPRTLTPGVGAPWLEKNPMHLPGSFFGLSSDIKIACRRAAPDCGGVTACESLDPAFLKGERRELDPEDNRSLAAATLGTREINVKCRTTLKLRWRRGIRTDGTRCFTIRVPFFYAPNVARRSLLARFIRRCDTCHGRTNAAAMEQAAGRSCPVCDTVGAAPDSSAATLPHLGHSYAPHPIPTPPRYRSSGIMLEWISSHIAAQCVAHPRRRTRTSTARPSCFPVALPFPSIAEGGLQGGSHCNPARYALPSPPSRRAVGLQGGVGAAISALAPHLPTLAQKRSTPVDVNRESNCSPALLAASIRPHRVRQRFGVALIRTVPPPEVAQQRWYRDKPLPQVHGALDGALAAAQVRCAPTSAARADYGSAPAAPTNHSFARSAPRACRRLAPRHEGRRTVDDRVGNSNKSNWWGMYAANGEEIAEGQHQTMLLATLDAPGVPNSPNFAPSSESLQDLTPKIIGLQMALF</sequence>
<keyword evidence="3" id="KW-1185">Reference proteome</keyword>
<reference evidence="2" key="1">
    <citation type="submission" date="2023-03" db="EMBL/GenBank/DDBJ databases">
        <title>Massive genome expansion in bonnet fungi (Mycena s.s.) driven by repeated elements and novel gene families across ecological guilds.</title>
        <authorList>
            <consortium name="Lawrence Berkeley National Laboratory"/>
            <person name="Harder C.B."/>
            <person name="Miyauchi S."/>
            <person name="Viragh M."/>
            <person name="Kuo A."/>
            <person name="Thoen E."/>
            <person name="Andreopoulos B."/>
            <person name="Lu D."/>
            <person name="Skrede I."/>
            <person name="Drula E."/>
            <person name="Henrissat B."/>
            <person name="Morin E."/>
            <person name="Kohler A."/>
            <person name="Barry K."/>
            <person name="LaButti K."/>
            <person name="Morin E."/>
            <person name="Salamov A."/>
            <person name="Lipzen A."/>
            <person name="Mereny Z."/>
            <person name="Hegedus B."/>
            <person name="Baldrian P."/>
            <person name="Stursova M."/>
            <person name="Weitz H."/>
            <person name="Taylor A."/>
            <person name="Grigoriev I.V."/>
            <person name="Nagy L.G."/>
            <person name="Martin F."/>
            <person name="Kauserud H."/>
        </authorList>
    </citation>
    <scope>NUCLEOTIDE SEQUENCE</scope>
    <source>
        <strain evidence="2">CBHHK002</strain>
    </source>
</reference>